<dbReference type="KEGG" id="dpx:DAPPUDRAFT_95627"/>
<dbReference type="GO" id="GO:0003729">
    <property type="term" value="F:mRNA binding"/>
    <property type="evidence" value="ECO:0000318"/>
    <property type="project" value="GO_Central"/>
</dbReference>
<dbReference type="HOGENOM" id="CLU_977478_0_0_1"/>
<dbReference type="GO" id="GO:0003727">
    <property type="term" value="F:single-stranded RNA binding"/>
    <property type="evidence" value="ECO:0000318"/>
    <property type="project" value="GO_Central"/>
</dbReference>
<sequence length="285" mass="32034">MQCTICKNWGHTGKVCPNSDEMKKMKSEGRMHYYFCGKHGHTHPDCPELRLWQIQTGGQQEMEHLLKLDIQNATIPFWVAAPKDFSDFISCIEEAFKHCSPHAGGVLIRPKWQIDRPDLGGDWPKSPVTVRKQKFIKRRPGVYTADYEKPKRSRVELFQTKATLAELDKAGSFNISTSKSFWNSALTMFDNIATSKKYPIYVIDKEGTFFLTTSLQQLRSLGCGLTSRSLGGVVLGGLGVVTGRCVSCCRGVGRRCGLVSAIGRHWHTFGRPSHQRYTTNSSTMP</sequence>
<protein>
    <recommendedName>
        <fullName evidence="3">CCHC-type domain-containing protein</fullName>
    </recommendedName>
</protein>
<dbReference type="EMBL" id="GL732525">
    <property type="protein sequence ID" value="EFX88964.1"/>
    <property type="molecule type" value="Genomic_DNA"/>
</dbReference>
<dbReference type="SUPFAM" id="SSF57756">
    <property type="entry name" value="Retrovirus zinc finger-like domains"/>
    <property type="match status" value="1"/>
</dbReference>
<evidence type="ECO:0000313" key="1">
    <source>
        <dbReference type="EMBL" id="EFX88964.1"/>
    </source>
</evidence>
<proteinExistence type="predicted"/>
<dbReference type="InParanoid" id="E9FW95"/>
<dbReference type="Proteomes" id="UP000000305">
    <property type="component" value="Unassembled WGS sequence"/>
</dbReference>
<name>E9FW95_DAPPU</name>
<dbReference type="Gene3D" id="4.10.60.10">
    <property type="entry name" value="Zinc finger, CCHC-type"/>
    <property type="match status" value="1"/>
</dbReference>
<dbReference type="GO" id="GO:0008270">
    <property type="term" value="F:zinc ion binding"/>
    <property type="evidence" value="ECO:0007669"/>
    <property type="project" value="InterPro"/>
</dbReference>
<evidence type="ECO:0008006" key="3">
    <source>
        <dbReference type="Google" id="ProtNLM"/>
    </source>
</evidence>
<gene>
    <name evidence="1" type="ORF">DAPPUDRAFT_95627</name>
</gene>
<dbReference type="PhylomeDB" id="E9FW95"/>
<organism evidence="1 2">
    <name type="scientific">Daphnia pulex</name>
    <name type="common">Water flea</name>
    <dbReference type="NCBI Taxonomy" id="6669"/>
    <lineage>
        <taxon>Eukaryota</taxon>
        <taxon>Metazoa</taxon>
        <taxon>Ecdysozoa</taxon>
        <taxon>Arthropoda</taxon>
        <taxon>Crustacea</taxon>
        <taxon>Branchiopoda</taxon>
        <taxon>Diplostraca</taxon>
        <taxon>Cladocera</taxon>
        <taxon>Anomopoda</taxon>
        <taxon>Daphniidae</taxon>
        <taxon>Daphnia</taxon>
    </lineage>
</organism>
<reference evidence="1 2" key="1">
    <citation type="journal article" date="2011" name="Science">
        <title>The ecoresponsive genome of Daphnia pulex.</title>
        <authorList>
            <person name="Colbourne J.K."/>
            <person name="Pfrender M.E."/>
            <person name="Gilbert D."/>
            <person name="Thomas W.K."/>
            <person name="Tucker A."/>
            <person name="Oakley T.H."/>
            <person name="Tokishita S."/>
            <person name="Aerts A."/>
            <person name="Arnold G.J."/>
            <person name="Basu M.K."/>
            <person name="Bauer D.J."/>
            <person name="Caceres C.E."/>
            <person name="Carmel L."/>
            <person name="Casola C."/>
            <person name="Choi J.H."/>
            <person name="Detter J.C."/>
            <person name="Dong Q."/>
            <person name="Dusheyko S."/>
            <person name="Eads B.D."/>
            <person name="Frohlich T."/>
            <person name="Geiler-Samerotte K.A."/>
            <person name="Gerlach D."/>
            <person name="Hatcher P."/>
            <person name="Jogdeo S."/>
            <person name="Krijgsveld J."/>
            <person name="Kriventseva E.V."/>
            <person name="Kultz D."/>
            <person name="Laforsch C."/>
            <person name="Lindquist E."/>
            <person name="Lopez J."/>
            <person name="Manak J.R."/>
            <person name="Muller J."/>
            <person name="Pangilinan J."/>
            <person name="Patwardhan R.P."/>
            <person name="Pitluck S."/>
            <person name="Pritham E.J."/>
            <person name="Rechtsteiner A."/>
            <person name="Rho M."/>
            <person name="Rogozin I.B."/>
            <person name="Sakarya O."/>
            <person name="Salamov A."/>
            <person name="Schaack S."/>
            <person name="Shapiro H."/>
            <person name="Shiga Y."/>
            <person name="Skalitzky C."/>
            <person name="Smith Z."/>
            <person name="Souvorov A."/>
            <person name="Sung W."/>
            <person name="Tang Z."/>
            <person name="Tsuchiya D."/>
            <person name="Tu H."/>
            <person name="Vos H."/>
            <person name="Wang M."/>
            <person name="Wolf Y.I."/>
            <person name="Yamagata H."/>
            <person name="Yamada T."/>
            <person name="Ye Y."/>
            <person name="Shaw J.R."/>
            <person name="Andrews J."/>
            <person name="Crease T.J."/>
            <person name="Tang H."/>
            <person name="Lucas S.M."/>
            <person name="Robertson H.M."/>
            <person name="Bork P."/>
            <person name="Koonin E.V."/>
            <person name="Zdobnov E.M."/>
            <person name="Grigoriev I.V."/>
            <person name="Lynch M."/>
            <person name="Boore J.L."/>
        </authorList>
    </citation>
    <scope>NUCLEOTIDE SEQUENCE [LARGE SCALE GENOMIC DNA]</scope>
</reference>
<dbReference type="InterPro" id="IPR036875">
    <property type="entry name" value="Znf_CCHC_sf"/>
</dbReference>
<dbReference type="GO" id="GO:0045182">
    <property type="term" value="F:translation regulator activity"/>
    <property type="evidence" value="ECO:0000318"/>
    <property type="project" value="GO_Central"/>
</dbReference>
<evidence type="ECO:0000313" key="2">
    <source>
        <dbReference type="Proteomes" id="UP000000305"/>
    </source>
</evidence>
<accession>E9FW95</accession>
<dbReference type="GO" id="GO:0005737">
    <property type="term" value="C:cytoplasm"/>
    <property type="evidence" value="ECO:0000318"/>
    <property type="project" value="GO_Central"/>
</dbReference>
<dbReference type="GO" id="GO:2000767">
    <property type="term" value="P:positive regulation of cytoplasmic translation"/>
    <property type="evidence" value="ECO:0000318"/>
    <property type="project" value="GO_Central"/>
</dbReference>
<keyword evidence="2" id="KW-1185">Reference proteome</keyword>
<dbReference type="AlphaFoldDB" id="E9FW95"/>